<dbReference type="PROSITE" id="PS50031">
    <property type="entry name" value="EH"/>
    <property type="match status" value="1"/>
</dbReference>
<protein>
    <submittedName>
        <fullName evidence="3">Synergin gamma</fullName>
    </submittedName>
</protein>
<feature type="region of interest" description="Disordered" evidence="1">
    <location>
        <begin position="774"/>
        <end position="805"/>
    </location>
</feature>
<feature type="region of interest" description="Disordered" evidence="1">
    <location>
        <begin position="153"/>
        <end position="178"/>
    </location>
</feature>
<reference evidence="3" key="1">
    <citation type="submission" date="2020-08" db="EMBL/GenBank/DDBJ databases">
        <title>Multicomponent nature underlies the extraordinary mechanical properties of spider dragline silk.</title>
        <authorList>
            <person name="Kono N."/>
            <person name="Nakamura H."/>
            <person name="Mori M."/>
            <person name="Yoshida Y."/>
            <person name="Ohtoshi R."/>
            <person name="Malay A.D."/>
            <person name="Moran D.A.P."/>
            <person name="Tomita M."/>
            <person name="Numata K."/>
            <person name="Arakawa K."/>
        </authorList>
    </citation>
    <scope>NUCLEOTIDE SEQUENCE</scope>
</reference>
<proteinExistence type="predicted"/>
<feature type="compositionally biased region" description="Polar residues" evidence="1">
    <location>
        <begin position="509"/>
        <end position="518"/>
    </location>
</feature>
<dbReference type="GO" id="GO:0030130">
    <property type="term" value="C:clathrin coat of trans-Golgi network vesicle"/>
    <property type="evidence" value="ECO:0007669"/>
    <property type="project" value="TreeGrafter"/>
</dbReference>
<sequence>MSNPLRPTIGPQPAMPGRVIAPVCTTGAISYDSCAPSMIPVPNAYGLITAQPNPYMQHPSFTQQSIPNRVPLMNAMPAVPGPLPGMFVSVAPINAGLSHPNMDPAKLLEEQKRLEKERNFQLQQQRLKQFTIAGKKGSLNAENLIDSMFGKVQPKQTRSVTNSSTTNTVSSEPPKPVQPVVEVTQAPSVTVIKQEILPSIPSNPQRPKKELETMMRECSDLSRPQKANKFSKPSVKELTPSSQQRYTFIPSNKSVDWKNLQGLEEVFVTKKPRFPPWCSKEYIPELFKQVEVIVTNNGTTVPDTKLLFPILISSGLPQQLLGHIWELVNQSAPGQLTIEEMYAALALIAVAQAGHPIKTVDILHKLPSCPIPQLQCFTNLSQPIPAETQSQSVNAQSHSAPLQEEKPIPTYTNVTSDQNSHLVIRPSAISLKDVCGSSGVLSIPENKNETVNSSKNADSSALGFISSPDDDFDDFKSATPTAVNFSMHTPSSDSVQVAGDFADFKQAPPLSSSMTFTKDPTLPPSDRTPLEEQDLMSPEEDKYSVFRSLQQVENTDDWGDFSTVTTDFINSSNIKQSCVEDTSQNSKANPSELHSNPTVRITNSSVGQDFFKTNNLVPVHAVKEEDDFGEFLHAESSVPTVDSVTSQLEDLDTNFADFSNFKEAEFHHEQPNVASLHMSQPDDEFSDFASSLPVPCKPELGSEFFFRNLKDNISLAESQSVSSLELGTFDGGGHSGESKSSLSRQGSIPSLDLKSAYTEGIDNEECFGEFQSPVTVGRASKSPSPAKDVKGQESNNSSTHSLSLNFQNSRNVPLTDKYSVIRAEESKDEDQHISCWVRCLQSSVNIIQNTMKIFNQMSCSSVCNEILRTEEGENYIKDVIEVYKVVRRIAVASKSASKQTTIIIDLLNEADQAWNTICGFIAGSTLMPKEASLEFSSVVLGSNAEDNTKACGLCLLNIEMRNKFENETLNLSYGGRNYHSTCANLWVNCVDPLLPALSLPQLL</sequence>
<dbReference type="Pfam" id="PF25999">
    <property type="entry name" value="SYNRG_C"/>
    <property type="match status" value="1"/>
</dbReference>
<keyword evidence="4" id="KW-1185">Reference proteome</keyword>
<accession>A0A8X6R5B4</accession>
<dbReference type="Gene3D" id="1.10.238.10">
    <property type="entry name" value="EF-hand"/>
    <property type="match status" value="1"/>
</dbReference>
<feature type="compositionally biased region" description="Low complexity" evidence="1">
    <location>
        <begin position="157"/>
        <end position="178"/>
    </location>
</feature>
<feature type="domain" description="EH" evidence="2">
    <location>
        <begin position="279"/>
        <end position="372"/>
    </location>
</feature>
<name>A0A8X6R5B4_NEPPI</name>
<evidence type="ECO:0000256" key="1">
    <source>
        <dbReference type="SAM" id="MobiDB-lite"/>
    </source>
</evidence>
<gene>
    <name evidence="3" type="primary">Synrg</name>
    <name evidence="3" type="ORF">NPIL_53051</name>
</gene>
<dbReference type="OrthoDB" id="524326at2759"/>
<evidence type="ECO:0000259" key="2">
    <source>
        <dbReference type="PROSITE" id="PS50031"/>
    </source>
</evidence>
<dbReference type="InterPro" id="IPR000261">
    <property type="entry name" value="EH_dom"/>
</dbReference>
<feature type="region of interest" description="Disordered" evidence="1">
    <location>
        <begin position="727"/>
        <end position="747"/>
    </location>
</feature>
<comment type="caution">
    <text evidence="3">The sequence shown here is derived from an EMBL/GenBank/DDBJ whole genome shotgun (WGS) entry which is preliminary data.</text>
</comment>
<dbReference type="InterPro" id="IPR059024">
    <property type="entry name" value="SYNRG_C"/>
</dbReference>
<dbReference type="PANTHER" id="PTHR15463:SF2">
    <property type="entry name" value="SYNERGIN GAMMA"/>
    <property type="match status" value="1"/>
</dbReference>
<dbReference type="SUPFAM" id="SSF47473">
    <property type="entry name" value="EF-hand"/>
    <property type="match status" value="1"/>
</dbReference>
<feature type="compositionally biased region" description="Polar residues" evidence="1">
    <location>
        <begin position="738"/>
        <end position="747"/>
    </location>
</feature>
<feature type="region of interest" description="Disordered" evidence="1">
    <location>
        <begin position="508"/>
        <end position="539"/>
    </location>
</feature>
<evidence type="ECO:0000313" key="3">
    <source>
        <dbReference type="EMBL" id="GFU60899.1"/>
    </source>
</evidence>
<feature type="compositionally biased region" description="Low complexity" evidence="1">
    <location>
        <begin position="794"/>
        <end position="805"/>
    </location>
</feature>
<evidence type="ECO:0000313" key="4">
    <source>
        <dbReference type="Proteomes" id="UP000887013"/>
    </source>
</evidence>
<dbReference type="InterPro" id="IPR039656">
    <property type="entry name" value="SYNRG"/>
</dbReference>
<dbReference type="EMBL" id="BMAW01040763">
    <property type="protein sequence ID" value="GFU60899.1"/>
    <property type="molecule type" value="Genomic_DNA"/>
</dbReference>
<dbReference type="PANTHER" id="PTHR15463">
    <property type="entry name" value="AP1 GAMMA SUBUNIT BINDING PROTEIN 1"/>
    <property type="match status" value="1"/>
</dbReference>
<dbReference type="Proteomes" id="UP000887013">
    <property type="component" value="Unassembled WGS sequence"/>
</dbReference>
<dbReference type="AlphaFoldDB" id="A0A8X6R5B4"/>
<dbReference type="SMART" id="SM00027">
    <property type="entry name" value="EH"/>
    <property type="match status" value="1"/>
</dbReference>
<dbReference type="InterPro" id="IPR011992">
    <property type="entry name" value="EF-hand-dom_pair"/>
</dbReference>
<dbReference type="Pfam" id="PF12763">
    <property type="entry name" value="EH"/>
    <property type="match status" value="1"/>
</dbReference>
<organism evidence="3 4">
    <name type="scientific">Nephila pilipes</name>
    <name type="common">Giant wood spider</name>
    <name type="synonym">Nephila maculata</name>
    <dbReference type="NCBI Taxonomy" id="299642"/>
    <lineage>
        <taxon>Eukaryota</taxon>
        <taxon>Metazoa</taxon>
        <taxon>Ecdysozoa</taxon>
        <taxon>Arthropoda</taxon>
        <taxon>Chelicerata</taxon>
        <taxon>Arachnida</taxon>
        <taxon>Araneae</taxon>
        <taxon>Araneomorphae</taxon>
        <taxon>Entelegynae</taxon>
        <taxon>Araneoidea</taxon>
        <taxon>Nephilidae</taxon>
        <taxon>Nephila</taxon>
    </lineage>
</organism>